<gene>
    <name evidence="2" type="ORF">CJ673_10615</name>
</gene>
<protein>
    <recommendedName>
        <fullName evidence="4">Lipoprotein</fullName>
    </recommendedName>
</protein>
<evidence type="ECO:0008006" key="4">
    <source>
        <dbReference type="Google" id="ProtNLM"/>
    </source>
</evidence>
<sequence length="195" mass="22260">MKKITLLSSGVALAALLFTGCAKNSTPISLYQAPKDDIVLNIKQDEVKKGTLILQNGDKIFDNEGDIVTSFKVNNKLYYIVQSLIKGESHFKVKNSSKDIVEEFKANKITWFNDDNKFVLAVKLERNKTDDIYDNIYEFDGNKFNLINKNLDLTNGYFIDDDKLTYNRIVSRSGMYYIESLFEQFGNLTFGMTPS</sequence>
<dbReference type="AlphaFoldDB" id="A0A2S9T135"/>
<comment type="caution">
    <text evidence="2">The sequence shown here is derived from an EMBL/GenBank/DDBJ whole genome shotgun (WGS) entry which is preliminary data.</text>
</comment>
<feature type="signal peptide" evidence="1">
    <location>
        <begin position="1"/>
        <end position="24"/>
    </location>
</feature>
<evidence type="ECO:0000313" key="2">
    <source>
        <dbReference type="EMBL" id="PRM92531.1"/>
    </source>
</evidence>
<evidence type="ECO:0000313" key="3">
    <source>
        <dbReference type="Proteomes" id="UP000238281"/>
    </source>
</evidence>
<organism evidence="2 3">
    <name type="scientific">Aliarcobacter cryaerophilus</name>
    <dbReference type="NCBI Taxonomy" id="28198"/>
    <lineage>
        <taxon>Bacteria</taxon>
        <taxon>Pseudomonadati</taxon>
        <taxon>Campylobacterota</taxon>
        <taxon>Epsilonproteobacteria</taxon>
        <taxon>Campylobacterales</taxon>
        <taxon>Arcobacteraceae</taxon>
        <taxon>Aliarcobacter</taxon>
    </lineage>
</organism>
<proteinExistence type="predicted"/>
<dbReference type="PROSITE" id="PS51257">
    <property type="entry name" value="PROKAR_LIPOPROTEIN"/>
    <property type="match status" value="1"/>
</dbReference>
<evidence type="ECO:0000256" key="1">
    <source>
        <dbReference type="SAM" id="SignalP"/>
    </source>
</evidence>
<reference evidence="2 3" key="1">
    <citation type="submission" date="2017-09" db="EMBL/GenBank/DDBJ databases">
        <title>Reassesment of A. cryaerophilus.</title>
        <authorList>
            <person name="Perez-Cataluna A."/>
            <person name="Collado L."/>
            <person name="Salgado O."/>
            <person name="Lefinanco V."/>
            <person name="Figueras M.J."/>
        </authorList>
    </citation>
    <scope>NUCLEOTIDE SEQUENCE [LARGE SCALE GENOMIC DNA]</scope>
    <source>
        <strain evidence="2 3">LMG 10210</strain>
    </source>
</reference>
<keyword evidence="1" id="KW-0732">Signal</keyword>
<feature type="chain" id="PRO_5015617966" description="Lipoprotein" evidence="1">
    <location>
        <begin position="25"/>
        <end position="195"/>
    </location>
</feature>
<name>A0A2S9T135_9BACT</name>
<accession>A0A2S9T135</accession>
<dbReference type="EMBL" id="NXGE01000011">
    <property type="protein sequence ID" value="PRM92531.1"/>
    <property type="molecule type" value="Genomic_DNA"/>
</dbReference>
<dbReference type="Proteomes" id="UP000238281">
    <property type="component" value="Unassembled WGS sequence"/>
</dbReference>
<dbReference type="RefSeq" id="WP_105916134.1">
    <property type="nucleotide sequence ID" value="NZ_NXGE01000011.1"/>
</dbReference>